<evidence type="ECO:0000256" key="1">
    <source>
        <dbReference type="ARBA" id="ARBA00001974"/>
    </source>
</evidence>
<dbReference type="GO" id="GO:0070899">
    <property type="term" value="P:mitochondrial tRNA wobble uridine modification"/>
    <property type="evidence" value="ECO:0007669"/>
    <property type="project" value="UniProtKB-ARBA"/>
</dbReference>
<dbReference type="Pfam" id="PF13932">
    <property type="entry name" value="SAM_GIDA_C"/>
    <property type="match status" value="1"/>
</dbReference>
<proteinExistence type="inferred from homology"/>
<evidence type="ECO:0000313" key="7">
    <source>
        <dbReference type="Proteomes" id="UP000617340"/>
    </source>
</evidence>
<dbReference type="EMBL" id="JACSDZ010000021">
    <property type="protein sequence ID" value="KAF7381895.1"/>
    <property type="molecule type" value="Genomic_DNA"/>
</dbReference>
<evidence type="ECO:0000256" key="3">
    <source>
        <dbReference type="ARBA" id="ARBA00022630"/>
    </source>
</evidence>
<keyword evidence="4" id="KW-0274">FAD</keyword>
<reference evidence="6" key="1">
    <citation type="journal article" date="2020" name="G3 (Bethesda)">
        <title>High-Quality Assemblies for Three Invasive Social Wasps from the &lt;i&gt;Vespula&lt;/i&gt; Genus.</title>
        <authorList>
            <person name="Harrop T.W.R."/>
            <person name="Guhlin J."/>
            <person name="McLaughlin G.M."/>
            <person name="Permina E."/>
            <person name="Stockwell P."/>
            <person name="Gilligan J."/>
            <person name="Le Lec M.F."/>
            <person name="Gruber M.A.M."/>
            <person name="Quinn O."/>
            <person name="Lovegrove M."/>
            <person name="Duncan E.J."/>
            <person name="Remnant E.J."/>
            <person name="Van Eeckhoven J."/>
            <person name="Graham B."/>
            <person name="Knapp R.A."/>
            <person name="Langford K.W."/>
            <person name="Kronenberg Z."/>
            <person name="Press M.O."/>
            <person name="Eacker S.M."/>
            <person name="Wilson-Rankin E.E."/>
            <person name="Purcell J."/>
            <person name="Lester P.J."/>
            <person name="Dearden P.K."/>
        </authorList>
    </citation>
    <scope>NUCLEOTIDE SEQUENCE</scope>
    <source>
        <strain evidence="6">Linc-1</strain>
    </source>
</reference>
<dbReference type="InterPro" id="IPR053922">
    <property type="entry name" value="MKRN2OS-like_N"/>
</dbReference>
<dbReference type="FunFam" id="1.10.150.570:FF:000001">
    <property type="entry name" value="tRNA uridine 5-carboxymethylaminomethyl modification enzyme MnmG"/>
    <property type="match status" value="1"/>
</dbReference>
<feature type="domain" description="tRNA uridine 5-carboxymethylaminomethyl modification enzyme C-terminal subdomain" evidence="5">
    <location>
        <begin position="412"/>
        <end position="484"/>
    </location>
</feature>
<dbReference type="InterPro" id="IPR036188">
    <property type="entry name" value="FAD/NAD-bd_sf"/>
</dbReference>
<dbReference type="PANTHER" id="PTHR11806">
    <property type="entry name" value="GLUCOSE INHIBITED DIVISION PROTEIN A"/>
    <property type="match status" value="1"/>
</dbReference>
<dbReference type="InterPro" id="IPR002218">
    <property type="entry name" value="MnmG-rel"/>
</dbReference>
<dbReference type="Pfam" id="PF22795">
    <property type="entry name" value="DUF4796_N"/>
    <property type="match status" value="1"/>
</dbReference>
<dbReference type="GO" id="GO:0005829">
    <property type="term" value="C:cytosol"/>
    <property type="evidence" value="ECO:0007669"/>
    <property type="project" value="TreeGrafter"/>
</dbReference>
<dbReference type="Gene3D" id="1.10.150.570">
    <property type="entry name" value="GidA associated domain, C-terminal subdomain"/>
    <property type="match status" value="1"/>
</dbReference>
<dbReference type="Proteomes" id="UP000617340">
    <property type="component" value="Unassembled WGS sequence"/>
</dbReference>
<evidence type="ECO:0000313" key="6">
    <source>
        <dbReference type="EMBL" id="KAF7381895.1"/>
    </source>
</evidence>
<dbReference type="Pfam" id="PF21680">
    <property type="entry name" value="GIDA_C_1st"/>
    <property type="match status" value="1"/>
</dbReference>
<sequence length="501" mass="56917">MDPGILCFRHCTIKSVFCKTIPEVCPLCQELIVNFNIEPFRIPYPFRNATGQPTSIVIKPSCGTFLDDYNINDLLHIGVVNSNGKLYEFDKYGLIINNVSQWTNCIAIQVVPTSWDYYWDEILNVMTQDIKWKSINYDKNTMNCFNFVKEFLHKLNYNNLQFENEGLDSPLIYPGGLSCTLPAEKQQELVNVIPGLEKAKVEKPGYGVEYDYVDPRELTTELETKKVSGLFLAGQINGTTGYEEAAAQGIVAGVNAAAKVLRKIPLIISRTEGYIGVLIDDLTTQGTNEPYRMFTSRAEFRLSLRPDNADLRLTVKGYESGCVSKERLDSMMKTKKELEEAIQLFSSIVQSHSKWRKALGLVKSKSTTNKSAFEILGSPDENIEFNKIATLWPNLLGHIVDPILIRRLKIEATYASFIGQQMKVIDEVRRNERMMIPDDIDYNSIRLNLCTEDREKLMAVRPRTIAAAEKISGVTPVAIVRLFQYIKYNVINEDKRQKLSI</sequence>
<dbReference type="Gene3D" id="3.50.50.60">
    <property type="entry name" value="FAD/NAD(P)-binding domain"/>
    <property type="match status" value="1"/>
</dbReference>
<organism evidence="6 7">
    <name type="scientific">Vespula germanica</name>
    <name type="common">German yellow jacket</name>
    <name type="synonym">Paravespula germanica</name>
    <dbReference type="NCBI Taxonomy" id="30212"/>
    <lineage>
        <taxon>Eukaryota</taxon>
        <taxon>Metazoa</taxon>
        <taxon>Ecdysozoa</taxon>
        <taxon>Arthropoda</taxon>
        <taxon>Hexapoda</taxon>
        <taxon>Insecta</taxon>
        <taxon>Pterygota</taxon>
        <taxon>Neoptera</taxon>
        <taxon>Endopterygota</taxon>
        <taxon>Hymenoptera</taxon>
        <taxon>Apocrita</taxon>
        <taxon>Aculeata</taxon>
        <taxon>Vespoidea</taxon>
        <taxon>Vespidae</taxon>
        <taxon>Vespinae</taxon>
        <taxon>Vespula</taxon>
    </lineage>
</organism>
<dbReference type="InterPro" id="IPR049312">
    <property type="entry name" value="GIDA_C_N"/>
</dbReference>
<evidence type="ECO:0000256" key="4">
    <source>
        <dbReference type="ARBA" id="ARBA00022827"/>
    </source>
</evidence>
<dbReference type="SUPFAM" id="SSF51905">
    <property type="entry name" value="FAD/NAD(P)-binding domain"/>
    <property type="match status" value="1"/>
</dbReference>
<dbReference type="FunFam" id="3.50.50.60:FF:000002">
    <property type="entry name" value="tRNA uridine 5-carboxymethylaminomethyl modification enzyme MnmG"/>
    <property type="match status" value="1"/>
</dbReference>
<evidence type="ECO:0000256" key="2">
    <source>
        <dbReference type="ARBA" id="ARBA00007653"/>
    </source>
</evidence>
<dbReference type="GO" id="GO:0050660">
    <property type="term" value="F:flavin adenine dinucleotide binding"/>
    <property type="evidence" value="ECO:0007669"/>
    <property type="project" value="InterPro"/>
</dbReference>
<accession>A0A834J5J5</accession>
<dbReference type="SMART" id="SM01228">
    <property type="entry name" value="GIDA_assoc_3"/>
    <property type="match status" value="1"/>
</dbReference>
<gene>
    <name evidence="6" type="ORF">HZH68_015768</name>
</gene>
<dbReference type="InterPro" id="IPR026904">
    <property type="entry name" value="MnmG_C"/>
</dbReference>
<keyword evidence="7" id="KW-1185">Reference proteome</keyword>
<dbReference type="AlphaFoldDB" id="A0A834J5J5"/>
<dbReference type="InterPro" id="IPR044920">
    <property type="entry name" value="MnmG_C_subdom_sf"/>
</dbReference>
<dbReference type="PANTHER" id="PTHR11806:SF0">
    <property type="entry name" value="PROTEIN MTO1 HOMOLOG, MITOCHONDRIAL"/>
    <property type="match status" value="1"/>
</dbReference>
<protein>
    <recommendedName>
        <fullName evidence="5">tRNA uridine 5-carboxymethylaminomethyl modification enzyme C-terminal subdomain domain-containing protein</fullName>
    </recommendedName>
</protein>
<comment type="similarity">
    <text evidence="2">Belongs to the MnmG family.</text>
</comment>
<keyword evidence="3" id="KW-0285">Flavoprotein</keyword>
<comment type="cofactor">
    <cofactor evidence="1">
        <name>FAD</name>
        <dbReference type="ChEBI" id="CHEBI:57692"/>
    </cofactor>
</comment>
<dbReference type="GO" id="GO:0030488">
    <property type="term" value="P:tRNA methylation"/>
    <property type="evidence" value="ECO:0007669"/>
    <property type="project" value="TreeGrafter"/>
</dbReference>
<dbReference type="InterPro" id="IPR047001">
    <property type="entry name" value="MnmG_C_subdom"/>
</dbReference>
<comment type="caution">
    <text evidence="6">The sequence shown here is derived from an EMBL/GenBank/DDBJ whole genome shotgun (WGS) entry which is preliminary data.</text>
</comment>
<dbReference type="PROSITE" id="PS01281">
    <property type="entry name" value="GIDA_2"/>
    <property type="match status" value="1"/>
</dbReference>
<dbReference type="InterPro" id="IPR040131">
    <property type="entry name" value="MnmG_N"/>
</dbReference>
<evidence type="ECO:0000259" key="5">
    <source>
        <dbReference type="SMART" id="SM01228"/>
    </source>
</evidence>
<dbReference type="InterPro" id="IPR020595">
    <property type="entry name" value="MnmG-rel_CS"/>
</dbReference>
<dbReference type="Pfam" id="PF01134">
    <property type="entry name" value="GIDA"/>
    <property type="match status" value="1"/>
</dbReference>
<dbReference type="GO" id="GO:0005739">
    <property type="term" value="C:mitochondrion"/>
    <property type="evidence" value="ECO:0007669"/>
    <property type="project" value="GOC"/>
</dbReference>
<name>A0A834J5J5_VESGE</name>